<dbReference type="Gene3D" id="3.20.110.10">
    <property type="entry name" value="Glycoside hydrolase 38, N terminal domain"/>
    <property type="match status" value="1"/>
</dbReference>
<protein>
    <submittedName>
        <fullName evidence="7">NEW3 domain-containing protein</fullName>
    </submittedName>
</protein>
<dbReference type="InterPro" id="IPR027291">
    <property type="entry name" value="Glyco_hydro_38_N_sf"/>
</dbReference>
<dbReference type="Gene3D" id="2.60.40.10">
    <property type="entry name" value="Immunoglobulins"/>
    <property type="match status" value="1"/>
</dbReference>
<dbReference type="Gene3D" id="1.20.1270.50">
    <property type="entry name" value="Glycoside hydrolase family 38, central domain"/>
    <property type="match status" value="1"/>
</dbReference>
<dbReference type="InterPro" id="IPR018905">
    <property type="entry name" value="A-galactase_NEW3"/>
</dbReference>
<dbReference type="Gene3D" id="2.70.98.30">
    <property type="entry name" value="Golgi alpha-mannosidase II, domain 4"/>
    <property type="match status" value="2"/>
</dbReference>
<keyword evidence="3" id="KW-0378">Hydrolase</keyword>
<evidence type="ECO:0000259" key="6">
    <source>
        <dbReference type="SMART" id="SM00872"/>
    </source>
</evidence>
<evidence type="ECO:0000256" key="2">
    <source>
        <dbReference type="ARBA" id="ARBA00022723"/>
    </source>
</evidence>
<dbReference type="RefSeq" id="WP_328709983.1">
    <property type="nucleotide sequence ID" value="NZ_CP108085.1"/>
</dbReference>
<feature type="domain" description="Glycoside hydrolase family 38 central" evidence="6">
    <location>
        <begin position="451"/>
        <end position="522"/>
    </location>
</feature>
<name>A0ABZ1SUN1_9ACTN</name>
<keyword evidence="2" id="KW-0479">Metal-binding</keyword>
<dbReference type="Proteomes" id="UP001432011">
    <property type="component" value="Chromosome"/>
</dbReference>
<dbReference type="InterPro" id="IPR011013">
    <property type="entry name" value="Gal_mutarotase_sf_dom"/>
</dbReference>
<evidence type="ECO:0000256" key="4">
    <source>
        <dbReference type="ARBA" id="ARBA00023295"/>
    </source>
</evidence>
<dbReference type="SMART" id="SM00872">
    <property type="entry name" value="Alpha-mann_mid"/>
    <property type="match status" value="1"/>
</dbReference>
<evidence type="ECO:0000256" key="3">
    <source>
        <dbReference type="ARBA" id="ARBA00022801"/>
    </source>
</evidence>
<keyword evidence="8" id="KW-1185">Reference proteome</keyword>
<feature type="region of interest" description="Disordered" evidence="5">
    <location>
        <begin position="42"/>
        <end position="97"/>
    </location>
</feature>
<dbReference type="SUPFAM" id="SSF74650">
    <property type="entry name" value="Galactose mutarotase-like"/>
    <property type="match status" value="2"/>
</dbReference>
<keyword evidence="4" id="KW-0326">Glycosidase</keyword>
<dbReference type="Pfam" id="PF10633">
    <property type="entry name" value="NPCBM_assoc"/>
    <property type="match status" value="1"/>
</dbReference>
<dbReference type="Pfam" id="PF09261">
    <property type="entry name" value="Alpha-mann_mid"/>
    <property type="match status" value="1"/>
</dbReference>
<gene>
    <name evidence="7" type="ORF">OG913_06655</name>
</gene>
<dbReference type="PANTHER" id="PTHR46017:SF1">
    <property type="entry name" value="ALPHA-MANNOSIDASE 2C1"/>
    <property type="match status" value="1"/>
</dbReference>
<sequence>MRVTAVESTELFVHPATGDDVPCQVVRVVLGEVPDGVPLVVEVTGPGVRGERTVDGRAPDGRAPDGRAPDGRAPDGRAPDGRAPDGRTPDGRPPDTVVEVPVRVTAPAAVPGARVPITVRAGAGRERCTAEGELLVAEPGWTVWMIPHFHYDPVWWNTQAAYTATWDHAGGAAQANRQEFQHAGFDLVRLHLDTARREPGYTFVLAEVDYLKPYWNAHPEDRAYLRRLLAEGRVEIMGGTYNEPNTNLTGPEASIRNLVHGIGFQRDVLGGDPATAWQLDAFGHDPQFPGLVAEAGLTSSSWARGPYHQWGPMLVGGGWGDPSVMQFPSEFEWVSPSGRGVTTHYMPAHYSAGWWMDSAPALEQAEAAVYELFTLLKKVAATRNVLLPVGTDYTPPNKWVMEIQRDWNRRYVSPRFVCGLPREFFAAVRAEGVRLTPQTRDMNPIYTGKDVSYIDTKQAQRHAETRLADAEKFAAIATATLGAPYPHAALDKAWRQIAYGAHHDGITGSESDQVYLDLMTGWREAYDLGGKVLDASLRRLGEGLTGVAVWNPSSWPRTDLVRVRLTLPEPGSYGVALDPPTRGVLLEHPERHLDGSLAAVDAVFVADDVPALGYRTFRLVPTREPARIGWAVREGTRIANATHAVEADPERGGTVTSLMVEGRELLQQDRVGNELLVYDEHPAHPRFGEGPWHLVPSGGVTGSAAAPAEVHVAECPAGRRIVVTGKVGPVAYTQEITLWDGLPRVDLTTHVDEFHGSDVLLRLRWPVRAPGALPVSEVAGAVVGRGFGLIDVDSAEHPWTLDNPAHNWFALSSTARVVLRSPAGRPLGARAVGVAEIIAPRDADAADLRDLAVALVRQGVTSTCSTGPGTRYGNLAVDSNLPDVRIAVGTPDENPFVAALLDDTEAAELRARLAAEGRARLWVPADEPLEKVWVPGADLTGLRDLPVLVVCGEGAVGELIEDLADAAVEVVTDAEPADASLDDFTIGLINRGLPGFAIDPSGAMHVSLMRSCTGWPSGVWIDPPRRTAPDGSGFQLQHWTHAFECSLVAGPGDWRAADLVRLGHDVNHPLAATVGRDGPAGESRSFLETGPGLVLTALKAAGNPIASGRTPGPVTALTARVCEAGGRTVPLSIATTLPLDTGSGGTAPWRRADLLENVTGDAPGTLDGMEIVTLVAPLRPVPSGDVAGDRATGPRVNGPKAGVATADVAGLRAGGSEASGPGRSAGGRLAAWGNAPVVPEIEPHQPVHTRYWLNNTGPAPMGDLPVAVHLSPSDLDVSGSVDLTLTIASGLTEDRAEGVVTLTAPDGWSVTPAVRPYVLPPGGHATVPVRLTPPADAEIGLHVLAARIEFGGQAYEDVTRLHVVRPGEGGRRSPGLEVSLEGLGHPPHLRLRPGDRAEVVVRLRSEARSPVAAQAQLVSPWQTFEMFPEWNGGAVVPPEGEAEVCFPVRVPPGARPGRWWALVKVACAGWLHYTDTIEVEVEP</sequence>
<dbReference type="InterPro" id="IPR037094">
    <property type="entry name" value="Glyco_hydro_38_cen_sf"/>
</dbReference>
<dbReference type="SUPFAM" id="SSF88713">
    <property type="entry name" value="Glycoside hydrolase/deacetylase"/>
    <property type="match status" value="1"/>
</dbReference>
<feature type="compositionally biased region" description="Basic and acidic residues" evidence="5">
    <location>
        <begin position="49"/>
        <end position="93"/>
    </location>
</feature>
<dbReference type="InterPro" id="IPR013783">
    <property type="entry name" value="Ig-like_fold"/>
</dbReference>
<dbReference type="InterPro" id="IPR000602">
    <property type="entry name" value="Glyco_hydro_38_N"/>
</dbReference>
<evidence type="ECO:0000256" key="1">
    <source>
        <dbReference type="ARBA" id="ARBA00009792"/>
    </source>
</evidence>
<organism evidence="7 8">
    <name type="scientific">Microbispora hainanensis</name>
    <dbReference type="NCBI Taxonomy" id="568844"/>
    <lineage>
        <taxon>Bacteria</taxon>
        <taxon>Bacillati</taxon>
        <taxon>Actinomycetota</taxon>
        <taxon>Actinomycetes</taxon>
        <taxon>Streptosporangiales</taxon>
        <taxon>Streptosporangiaceae</taxon>
        <taxon>Microbispora</taxon>
    </lineage>
</organism>
<evidence type="ECO:0000256" key="5">
    <source>
        <dbReference type="SAM" id="MobiDB-lite"/>
    </source>
</evidence>
<accession>A0ABZ1SUN1</accession>
<dbReference type="PANTHER" id="PTHR46017">
    <property type="entry name" value="ALPHA-MANNOSIDASE 2C1"/>
    <property type="match status" value="1"/>
</dbReference>
<dbReference type="InterPro" id="IPR011682">
    <property type="entry name" value="Glyco_hydro_38_C"/>
</dbReference>
<proteinExistence type="inferred from homology"/>
<dbReference type="CDD" id="cd10786">
    <property type="entry name" value="GH38N_AMII_like"/>
    <property type="match status" value="1"/>
</dbReference>
<dbReference type="Pfam" id="PF01074">
    <property type="entry name" value="Glyco_hydro_38N"/>
    <property type="match status" value="1"/>
</dbReference>
<dbReference type="InterPro" id="IPR011330">
    <property type="entry name" value="Glyco_hydro/deAcase_b/a-brl"/>
</dbReference>
<dbReference type="EMBL" id="CP108085">
    <property type="protein sequence ID" value="WUP76694.1"/>
    <property type="molecule type" value="Genomic_DNA"/>
</dbReference>
<reference evidence="7" key="1">
    <citation type="submission" date="2022-10" db="EMBL/GenBank/DDBJ databases">
        <title>The complete genomes of actinobacterial strains from the NBC collection.</title>
        <authorList>
            <person name="Joergensen T.S."/>
            <person name="Alvarez Arevalo M."/>
            <person name="Sterndorff E.B."/>
            <person name="Faurdal D."/>
            <person name="Vuksanovic O."/>
            <person name="Mourched A.-S."/>
            <person name="Charusanti P."/>
            <person name="Shaw S."/>
            <person name="Blin K."/>
            <person name="Weber T."/>
        </authorList>
    </citation>
    <scope>NUCLEOTIDE SEQUENCE</scope>
    <source>
        <strain evidence="7">NBC_00254</strain>
    </source>
</reference>
<dbReference type="SUPFAM" id="SSF88688">
    <property type="entry name" value="Families 57/38 glycoside transferase middle domain"/>
    <property type="match status" value="1"/>
</dbReference>
<evidence type="ECO:0000313" key="7">
    <source>
        <dbReference type="EMBL" id="WUP76694.1"/>
    </source>
</evidence>
<dbReference type="Pfam" id="PF07748">
    <property type="entry name" value="Glyco_hydro_38C"/>
    <property type="match status" value="1"/>
</dbReference>
<dbReference type="InterPro" id="IPR015341">
    <property type="entry name" value="Glyco_hydro_38_cen"/>
</dbReference>
<dbReference type="InterPro" id="IPR028995">
    <property type="entry name" value="Glyco_hydro_57/38_cen_sf"/>
</dbReference>
<evidence type="ECO:0000313" key="8">
    <source>
        <dbReference type="Proteomes" id="UP001432011"/>
    </source>
</evidence>
<comment type="similarity">
    <text evidence="1">Belongs to the glycosyl hydrolase 38 family.</text>
</comment>